<feature type="compositionally biased region" description="Basic and acidic residues" evidence="1">
    <location>
        <begin position="83"/>
        <end position="103"/>
    </location>
</feature>
<proteinExistence type="predicted"/>
<accession>A0ABU4U814</accession>
<keyword evidence="2" id="KW-0472">Membrane</keyword>
<evidence type="ECO:0000256" key="2">
    <source>
        <dbReference type="SAM" id="Phobius"/>
    </source>
</evidence>
<feature type="transmembrane region" description="Helical" evidence="2">
    <location>
        <begin position="41"/>
        <end position="61"/>
    </location>
</feature>
<keyword evidence="4" id="KW-1185">Reference proteome</keyword>
<evidence type="ECO:0000256" key="1">
    <source>
        <dbReference type="SAM" id="MobiDB-lite"/>
    </source>
</evidence>
<dbReference type="Proteomes" id="UP001271792">
    <property type="component" value="Unassembled WGS sequence"/>
</dbReference>
<reference evidence="3 4" key="2">
    <citation type="submission" date="2023-11" db="EMBL/GenBank/DDBJ databases">
        <authorList>
            <person name="Lara A.C."/>
            <person name="Chronakova A."/>
        </authorList>
    </citation>
    <scope>NUCLEOTIDE SEQUENCE [LARGE SCALE GENOMIC DNA]</scope>
    <source>
        <strain evidence="3 4">BCCO 10_0798</strain>
    </source>
</reference>
<sequence length="103" mass="11107">MSAQNGRGESLHRAKVTAGWLSVAFLLGLLCVAVDRGPNQAYIALVALTIVMLVTALVTGLRRHSRRRIGWHDTNGEASTSGTHREKGLVHDHGVRDARNLSG</sequence>
<keyword evidence="2" id="KW-1133">Transmembrane helix</keyword>
<evidence type="ECO:0000313" key="4">
    <source>
        <dbReference type="Proteomes" id="UP001271792"/>
    </source>
</evidence>
<gene>
    <name evidence="3" type="ORF">SK571_45285</name>
</gene>
<feature type="transmembrane region" description="Helical" evidence="2">
    <location>
        <begin position="16"/>
        <end position="35"/>
    </location>
</feature>
<keyword evidence="2" id="KW-0812">Transmembrane</keyword>
<evidence type="ECO:0000313" key="3">
    <source>
        <dbReference type="EMBL" id="MDX8056627.1"/>
    </source>
</evidence>
<reference evidence="3 4" key="1">
    <citation type="submission" date="2023-11" db="EMBL/GenBank/DDBJ databases">
        <title>Lentzea sokolovensis, sp. nov., Lentzea kristufkii, sp. nov., and Lentzea miocenensis, sp. nov., rare actinobacteria from Sokolov Coal Basin, Miocene lacustrine sediment, Czech Republic.</title>
        <authorList>
            <person name="Lara A."/>
            <person name="Kotroba L."/>
            <person name="Nouioui I."/>
            <person name="Neumann-Schaal M."/>
            <person name="Mast Y."/>
            <person name="Chronakova A."/>
        </authorList>
    </citation>
    <scope>NUCLEOTIDE SEQUENCE [LARGE SCALE GENOMIC DNA]</scope>
    <source>
        <strain evidence="3 4">BCCO 10_0798</strain>
    </source>
</reference>
<feature type="region of interest" description="Disordered" evidence="1">
    <location>
        <begin position="71"/>
        <end position="103"/>
    </location>
</feature>
<protein>
    <submittedName>
        <fullName evidence="3">Uncharacterized protein</fullName>
    </submittedName>
</protein>
<organism evidence="3 4">
    <name type="scientific">Lentzea kristufekii</name>
    <dbReference type="NCBI Taxonomy" id="3095430"/>
    <lineage>
        <taxon>Bacteria</taxon>
        <taxon>Bacillati</taxon>
        <taxon>Actinomycetota</taxon>
        <taxon>Actinomycetes</taxon>
        <taxon>Pseudonocardiales</taxon>
        <taxon>Pseudonocardiaceae</taxon>
        <taxon>Lentzea</taxon>
    </lineage>
</organism>
<dbReference type="EMBL" id="JAXAVV010000050">
    <property type="protein sequence ID" value="MDX8056627.1"/>
    <property type="molecule type" value="Genomic_DNA"/>
</dbReference>
<dbReference type="RefSeq" id="WP_319990279.1">
    <property type="nucleotide sequence ID" value="NZ_JAXAVV010000050.1"/>
</dbReference>
<name>A0ABU4U814_9PSEU</name>
<comment type="caution">
    <text evidence="3">The sequence shown here is derived from an EMBL/GenBank/DDBJ whole genome shotgun (WGS) entry which is preliminary data.</text>
</comment>